<organism evidence="5 6">
    <name type="scientific">Roseovarius pelagicus</name>
    <dbReference type="NCBI Taxonomy" id="2980108"/>
    <lineage>
        <taxon>Bacteria</taxon>
        <taxon>Pseudomonadati</taxon>
        <taxon>Pseudomonadota</taxon>
        <taxon>Alphaproteobacteria</taxon>
        <taxon>Rhodobacterales</taxon>
        <taxon>Roseobacteraceae</taxon>
        <taxon>Roseovarius</taxon>
    </lineage>
</organism>
<name>A0ABY6DFB7_9RHOB</name>
<dbReference type="Proteomes" id="UP001064087">
    <property type="component" value="Chromosome"/>
</dbReference>
<dbReference type="Pfam" id="PF04333">
    <property type="entry name" value="MlaA"/>
    <property type="match status" value="1"/>
</dbReference>
<dbReference type="InterPro" id="IPR007428">
    <property type="entry name" value="MlaA"/>
</dbReference>
<evidence type="ECO:0000256" key="4">
    <source>
        <dbReference type="SAM" id="SignalP"/>
    </source>
</evidence>
<keyword evidence="5" id="KW-0449">Lipoprotein</keyword>
<evidence type="ECO:0000313" key="5">
    <source>
        <dbReference type="EMBL" id="UXX84818.1"/>
    </source>
</evidence>
<feature type="chain" id="PRO_5045071641" evidence="4">
    <location>
        <begin position="30"/>
        <end position="268"/>
    </location>
</feature>
<protein>
    <submittedName>
        <fullName evidence="5">VacJ family lipoprotein</fullName>
    </submittedName>
</protein>
<accession>A0ABY6DFB7</accession>
<evidence type="ECO:0000256" key="2">
    <source>
        <dbReference type="ARBA" id="ARBA00022729"/>
    </source>
</evidence>
<evidence type="ECO:0000313" key="6">
    <source>
        <dbReference type="Proteomes" id="UP001064087"/>
    </source>
</evidence>
<comment type="similarity">
    <text evidence="1">Belongs to the MlaA family.</text>
</comment>
<reference evidence="5" key="1">
    <citation type="submission" date="2022-10" db="EMBL/GenBank/DDBJ databases">
        <title>Roseovarius pelagicus sp. nov., isolated from Arctic seawater.</title>
        <authorList>
            <person name="Hong Y.W."/>
            <person name="Hwang C.Y."/>
        </authorList>
    </citation>
    <scope>NUCLEOTIDE SEQUENCE</scope>
    <source>
        <strain evidence="5">HL-MP18</strain>
    </source>
</reference>
<sequence>MTASSVTRILSPARLTIVGLVLTLVSACAQPDPAVTRGAPFDPYEAENRRMHNFNRSVDSALVRPAGRGYSKAIPDDIETVIGNFSNNLSLPAAIVNNVLQGNGKGATEDFYRFVVNTTIGLGGLFDTATDLNMPAQSDADFGQTLYAWGVNEGPYLELPLLGPSTTRDAVGKTVDLFTNPLSYAVKSPESFYGTGASVSASLSARGRYSDAIDSILYESADSYAASRSLYLQNRRFKVGKGGSDDYLDPYDTGSAGPSDPYGDPYDE</sequence>
<dbReference type="PANTHER" id="PTHR30035">
    <property type="entry name" value="LIPOPROTEIN VACJ-RELATED"/>
    <property type="match status" value="1"/>
</dbReference>
<dbReference type="PRINTS" id="PR01805">
    <property type="entry name" value="VACJLIPOPROT"/>
</dbReference>
<feature type="region of interest" description="Disordered" evidence="3">
    <location>
        <begin position="239"/>
        <end position="268"/>
    </location>
</feature>
<proteinExistence type="inferred from homology"/>
<dbReference type="PANTHER" id="PTHR30035:SF3">
    <property type="entry name" value="INTERMEMBRANE PHOSPHOLIPID TRANSPORT SYSTEM LIPOPROTEIN MLAA"/>
    <property type="match status" value="1"/>
</dbReference>
<dbReference type="EMBL" id="CP106738">
    <property type="protein sequence ID" value="UXX84818.1"/>
    <property type="molecule type" value="Genomic_DNA"/>
</dbReference>
<keyword evidence="6" id="KW-1185">Reference proteome</keyword>
<evidence type="ECO:0000256" key="3">
    <source>
        <dbReference type="SAM" id="MobiDB-lite"/>
    </source>
</evidence>
<feature type="signal peptide" evidence="4">
    <location>
        <begin position="1"/>
        <end position="29"/>
    </location>
</feature>
<dbReference type="RefSeq" id="WP_241188110.1">
    <property type="nucleotide sequence ID" value="NZ_CP106738.1"/>
</dbReference>
<gene>
    <name evidence="5" type="ORF">N7U68_09350</name>
</gene>
<evidence type="ECO:0000256" key="1">
    <source>
        <dbReference type="ARBA" id="ARBA00010634"/>
    </source>
</evidence>
<keyword evidence="2 4" id="KW-0732">Signal</keyword>